<dbReference type="Gene3D" id="1.10.3720.10">
    <property type="entry name" value="MetI-like"/>
    <property type="match status" value="1"/>
</dbReference>
<organism evidence="9 10">
    <name type="scientific">Paenibacillus darwinianus</name>
    <dbReference type="NCBI Taxonomy" id="1380763"/>
    <lineage>
        <taxon>Bacteria</taxon>
        <taxon>Bacillati</taxon>
        <taxon>Bacillota</taxon>
        <taxon>Bacilli</taxon>
        <taxon>Bacillales</taxon>
        <taxon>Paenibacillaceae</taxon>
        <taxon>Paenibacillus</taxon>
    </lineage>
</organism>
<feature type="transmembrane region" description="Helical" evidence="7">
    <location>
        <begin position="134"/>
        <end position="153"/>
    </location>
</feature>
<comment type="similarity">
    <text evidence="7">Belongs to the binding-protein-dependent transport system permease family.</text>
</comment>
<keyword evidence="5 7" id="KW-1133">Transmembrane helix</keyword>
<comment type="caution">
    <text evidence="9">The sequence shown here is derived from an EMBL/GenBank/DDBJ whole genome shotgun (WGS) entry which is preliminary data.</text>
</comment>
<dbReference type="SUPFAM" id="SSF161098">
    <property type="entry name" value="MetI-like"/>
    <property type="match status" value="1"/>
</dbReference>
<evidence type="ECO:0000256" key="7">
    <source>
        <dbReference type="RuleBase" id="RU363032"/>
    </source>
</evidence>
<dbReference type="Pfam" id="PF00528">
    <property type="entry name" value="BPD_transp_1"/>
    <property type="match status" value="1"/>
</dbReference>
<dbReference type="PROSITE" id="PS50928">
    <property type="entry name" value="ABC_TM1"/>
    <property type="match status" value="1"/>
</dbReference>
<keyword evidence="3" id="KW-1003">Cell membrane</keyword>
<feature type="transmembrane region" description="Helical" evidence="7">
    <location>
        <begin position="7"/>
        <end position="29"/>
    </location>
</feature>
<feature type="transmembrane region" description="Helical" evidence="7">
    <location>
        <begin position="103"/>
        <end position="122"/>
    </location>
</feature>
<keyword evidence="6 7" id="KW-0472">Membrane</keyword>
<name>A0A9W5W8P5_9BACL</name>
<evidence type="ECO:0000256" key="4">
    <source>
        <dbReference type="ARBA" id="ARBA00022692"/>
    </source>
</evidence>
<dbReference type="AlphaFoldDB" id="A0A9W5W8P5"/>
<dbReference type="EMBL" id="JFHU01000023">
    <property type="protein sequence ID" value="EXX91788.1"/>
    <property type="molecule type" value="Genomic_DNA"/>
</dbReference>
<keyword evidence="4 7" id="KW-0812">Transmembrane</keyword>
<dbReference type="InterPro" id="IPR050901">
    <property type="entry name" value="BP-dep_ABC_trans_perm"/>
</dbReference>
<dbReference type="RefSeq" id="WP_036585569.1">
    <property type="nucleotide sequence ID" value="NZ_KK082115.1"/>
</dbReference>
<feature type="transmembrane region" description="Helical" evidence="7">
    <location>
        <begin position="234"/>
        <end position="256"/>
    </location>
</feature>
<reference evidence="9 10" key="1">
    <citation type="submission" date="2014-02" db="EMBL/GenBank/DDBJ databases">
        <title>Genome sequence of Paenibacillus darwinianus reveals adaptive mechanisms for survival in Antarctic soils.</title>
        <authorList>
            <person name="Dsouza M."/>
            <person name="Taylor M.W."/>
            <person name="Turner S.J."/>
            <person name="Aislabie J."/>
        </authorList>
    </citation>
    <scope>NUCLEOTIDE SEQUENCE [LARGE SCALE GENOMIC DNA]</scope>
    <source>
        <strain evidence="9 10">CE1</strain>
    </source>
</reference>
<evidence type="ECO:0000313" key="10">
    <source>
        <dbReference type="Proteomes" id="UP000053750"/>
    </source>
</evidence>
<feature type="domain" description="ABC transmembrane type-1" evidence="8">
    <location>
        <begin position="66"/>
        <end position="256"/>
    </location>
</feature>
<keyword evidence="2 7" id="KW-0813">Transport</keyword>
<dbReference type="PANTHER" id="PTHR32243:SF52">
    <property type="entry name" value="ABC TRANSPORTER PERMEASE PROTEIN"/>
    <property type="match status" value="1"/>
</dbReference>
<proteinExistence type="inferred from homology"/>
<evidence type="ECO:0000259" key="8">
    <source>
        <dbReference type="PROSITE" id="PS50928"/>
    </source>
</evidence>
<dbReference type="InterPro" id="IPR000515">
    <property type="entry name" value="MetI-like"/>
</dbReference>
<dbReference type="GO" id="GO:0055085">
    <property type="term" value="P:transmembrane transport"/>
    <property type="evidence" value="ECO:0007669"/>
    <property type="project" value="InterPro"/>
</dbReference>
<dbReference type="Proteomes" id="UP000053750">
    <property type="component" value="Unassembled WGS sequence"/>
</dbReference>
<keyword evidence="10" id="KW-1185">Reference proteome</keyword>
<dbReference type="OrthoDB" id="9810086at2"/>
<evidence type="ECO:0000313" key="9">
    <source>
        <dbReference type="EMBL" id="EXX91788.1"/>
    </source>
</evidence>
<sequence length="271" mass="30303">MKKLSAVLVTLFTYVVAVLYFYPVFWMLITGFKKEGDAVQMPPSLFFNPTKENYQLIWDSGVVSFFSNSAVVTLTSTLFALLLGVPAAYVLAMFKLKKAEDILFWFISTKFLPAAGIIIPIYMLFKELQLLDSLWALILLYTAMNVPLVVWMMRSFFKEVPHELLEASRVDGASDIRTFFQITLPLVRPGLISTALLSLIFAWNEFFLAVSLTATSAATMPVHMASFMTQQGLFWAKMSSVASIAVVPALLLGWFTQKQLVRGMTMGAVKG</sequence>
<dbReference type="InterPro" id="IPR035906">
    <property type="entry name" value="MetI-like_sf"/>
</dbReference>
<protein>
    <submittedName>
        <fullName evidence="9">Mannitol ABC transporter permease</fullName>
    </submittedName>
</protein>
<evidence type="ECO:0000256" key="1">
    <source>
        <dbReference type="ARBA" id="ARBA00004651"/>
    </source>
</evidence>
<evidence type="ECO:0000256" key="3">
    <source>
        <dbReference type="ARBA" id="ARBA00022475"/>
    </source>
</evidence>
<feature type="transmembrane region" description="Helical" evidence="7">
    <location>
        <begin position="191"/>
        <end position="214"/>
    </location>
</feature>
<feature type="transmembrane region" description="Helical" evidence="7">
    <location>
        <begin position="70"/>
        <end position="91"/>
    </location>
</feature>
<dbReference type="PANTHER" id="PTHR32243">
    <property type="entry name" value="MALTOSE TRANSPORT SYSTEM PERMEASE-RELATED"/>
    <property type="match status" value="1"/>
</dbReference>
<evidence type="ECO:0000256" key="2">
    <source>
        <dbReference type="ARBA" id="ARBA00022448"/>
    </source>
</evidence>
<accession>A0A9W5W8P5</accession>
<evidence type="ECO:0000256" key="6">
    <source>
        <dbReference type="ARBA" id="ARBA00023136"/>
    </source>
</evidence>
<evidence type="ECO:0000256" key="5">
    <source>
        <dbReference type="ARBA" id="ARBA00022989"/>
    </source>
</evidence>
<comment type="subcellular location">
    <subcellularLocation>
        <location evidence="1 7">Cell membrane</location>
        <topology evidence="1 7">Multi-pass membrane protein</topology>
    </subcellularLocation>
</comment>
<gene>
    <name evidence="9" type="ORF">BG53_08585</name>
</gene>
<dbReference type="GO" id="GO:0005886">
    <property type="term" value="C:plasma membrane"/>
    <property type="evidence" value="ECO:0007669"/>
    <property type="project" value="UniProtKB-SubCell"/>
</dbReference>
<dbReference type="CDD" id="cd06261">
    <property type="entry name" value="TM_PBP2"/>
    <property type="match status" value="1"/>
</dbReference>